<reference evidence="1 2" key="1">
    <citation type="submission" date="2023-11" db="EMBL/GenBank/DDBJ databases">
        <title>Halocaridina rubra genome assembly.</title>
        <authorList>
            <person name="Smith C."/>
        </authorList>
    </citation>
    <scope>NUCLEOTIDE SEQUENCE [LARGE SCALE GENOMIC DNA]</scope>
    <source>
        <strain evidence="1">EP-1</strain>
        <tissue evidence="1">Whole</tissue>
    </source>
</reference>
<proteinExistence type="predicted"/>
<evidence type="ECO:0000313" key="2">
    <source>
        <dbReference type="Proteomes" id="UP001381693"/>
    </source>
</evidence>
<comment type="caution">
    <text evidence="1">The sequence shown here is derived from an EMBL/GenBank/DDBJ whole genome shotgun (WGS) entry which is preliminary data.</text>
</comment>
<gene>
    <name evidence="1" type="ORF">SK128_007440</name>
</gene>
<accession>A0AAN8X385</accession>
<dbReference type="EMBL" id="JAXCGZ010009467">
    <property type="protein sequence ID" value="KAK7077131.1"/>
    <property type="molecule type" value="Genomic_DNA"/>
</dbReference>
<evidence type="ECO:0000313" key="1">
    <source>
        <dbReference type="EMBL" id="KAK7077131.1"/>
    </source>
</evidence>
<organism evidence="1 2">
    <name type="scientific">Halocaridina rubra</name>
    <name type="common">Hawaiian red shrimp</name>
    <dbReference type="NCBI Taxonomy" id="373956"/>
    <lineage>
        <taxon>Eukaryota</taxon>
        <taxon>Metazoa</taxon>
        <taxon>Ecdysozoa</taxon>
        <taxon>Arthropoda</taxon>
        <taxon>Crustacea</taxon>
        <taxon>Multicrustacea</taxon>
        <taxon>Malacostraca</taxon>
        <taxon>Eumalacostraca</taxon>
        <taxon>Eucarida</taxon>
        <taxon>Decapoda</taxon>
        <taxon>Pleocyemata</taxon>
        <taxon>Caridea</taxon>
        <taxon>Atyoidea</taxon>
        <taxon>Atyidae</taxon>
        <taxon>Halocaridina</taxon>
    </lineage>
</organism>
<name>A0AAN8X385_HALRR</name>
<dbReference type="Proteomes" id="UP001381693">
    <property type="component" value="Unassembled WGS sequence"/>
</dbReference>
<protein>
    <submittedName>
        <fullName evidence="1">Uncharacterized protein</fullName>
    </submittedName>
</protein>
<dbReference type="AlphaFoldDB" id="A0AAN8X385"/>
<sequence>MVVKAMCTMSQEVEVSLFQKRSQWSIMGHNLWNYAVSQNLRSERINRWHYHLQMSIIPDESYFPSVAMNSPYA</sequence>
<keyword evidence="2" id="KW-1185">Reference proteome</keyword>